<feature type="transmembrane region" description="Helical" evidence="1">
    <location>
        <begin position="20"/>
        <end position="37"/>
    </location>
</feature>
<keyword evidence="1" id="KW-0812">Transmembrane</keyword>
<reference evidence="2 3" key="1">
    <citation type="journal article" date="2015" name="Sci. Rep.">
        <title>The power of single molecule real-time sequencing technology in the de novo assembly of a eukaryotic genome.</title>
        <authorList>
            <person name="Sakai H."/>
            <person name="Naito K."/>
            <person name="Ogiso-Tanaka E."/>
            <person name="Takahashi Y."/>
            <person name="Iseki K."/>
            <person name="Muto C."/>
            <person name="Satou K."/>
            <person name="Teruya K."/>
            <person name="Shiroma A."/>
            <person name="Shimoji M."/>
            <person name="Hirano T."/>
            <person name="Itoh T."/>
            <person name="Kaga A."/>
            <person name="Tomooka N."/>
        </authorList>
    </citation>
    <scope>NUCLEOTIDE SEQUENCE [LARGE SCALE GENOMIC DNA]</scope>
    <source>
        <strain evidence="3">cv. Shumari</strain>
    </source>
</reference>
<dbReference type="EMBL" id="AP015037">
    <property type="protein sequence ID" value="BAT84567.1"/>
    <property type="molecule type" value="Genomic_DNA"/>
</dbReference>
<evidence type="ECO:0000313" key="2">
    <source>
        <dbReference type="EMBL" id="BAT84567.1"/>
    </source>
</evidence>
<proteinExistence type="predicted"/>
<organism evidence="2 3">
    <name type="scientific">Vigna angularis var. angularis</name>
    <dbReference type="NCBI Taxonomy" id="157739"/>
    <lineage>
        <taxon>Eukaryota</taxon>
        <taxon>Viridiplantae</taxon>
        <taxon>Streptophyta</taxon>
        <taxon>Embryophyta</taxon>
        <taxon>Tracheophyta</taxon>
        <taxon>Spermatophyta</taxon>
        <taxon>Magnoliopsida</taxon>
        <taxon>eudicotyledons</taxon>
        <taxon>Gunneridae</taxon>
        <taxon>Pentapetalae</taxon>
        <taxon>rosids</taxon>
        <taxon>fabids</taxon>
        <taxon>Fabales</taxon>
        <taxon>Fabaceae</taxon>
        <taxon>Papilionoideae</taxon>
        <taxon>50 kb inversion clade</taxon>
        <taxon>NPAAA clade</taxon>
        <taxon>indigoferoid/millettioid clade</taxon>
        <taxon>Phaseoleae</taxon>
        <taxon>Vigna</taxon>
    </lineage>
</organism>
<gene>
    <name evidence="2" type="primary">Vigan.04G198000</name>
    <name evidence="2" type="ORF">VIGAN_04198000</name>
</gene>
<name>A0A0S3RVE6_PHAAN</name>
<keyword evidence="1" id="KW-0472">Membrane</keyword>
<evidence type="ECO:0000313" key="3">
    <source>
        <dbReference type="Proteomes" id="UP000291084"/>
    </source>
</evidence>
<sequence>RNSNFVLRHHQNLNLTFSFPQFPLAIHLPLISLFFHLQSFSSTFGSHNILNIYFTIMYIHLLHLHALISPYISYNIWFIHRVIEGILFR</sequence>
<feature type="transmembrane region" description="Helical" evidence="1">
    <location>
        <begin position="49"/>
        <end position="68"/>
    </location>
</feature>
<feature type="non-terminal residue" evidence="2">
    <location>
        <position position="1"/>
    </location>
</feature>
<evidence type="ECO:0000256" key="1">
    <source>
        <dbReference type="SAM" id="Phobius"/>
    </source>
</evidence>
<dbReference type="AlphaFoldDB" id="A0A0S3RVE6"/>
<protein>
    <submittedName>
        <fullName evidence="2">Uncharacterized protein</fullName>
    </submittedName>
</protein>
<keyword evidence="3" id="KW-1185">Reference proteome</keyword>
<dbReference type="Proteomes" id="UP000291084">
    <property type="component" value="Chromosome 4"/>
</dbReference>
<accession>A0A0S3RVE6</accession>
<keyword evidence="1" id="KW-1133">Transmembrane helix</keyword>